<evidence type="ECO:0000313" key="2">
    <source>
        <dbReference type="EMBL" id="KAF2872994.1"/>
    </source>
</evidence>
<evidence type="ECO:0000313" key="3">
    <source>
        <dbReference type="Proteomes" id="UP000481861"/>
    </source>
</evidence>
<dbReference type="Proteomes" id="UP000481861">
    <property type="component" value="Unassembled WGS sequence"/>
</dbReference>
<evidence type="ECO:0000256" key="1">
    <source>
        <dbReference type="SAM" id="MobiDB-lite"/>
    </source>
</evidence>
<accession>A0A7C8I817</accession>
<sequence>MRRSAGGGGRRQTGCVSLFSYAYQRLPWRWRRGTRPLGSRRPRRGDPWSAGSVLCCDTWGEVGGAWRACRARRDERTHDSRGEAPPACLDHSPPRRRHRCLASARRRSGTRTAVALDLDLDAGTRGGFGAPDLGPEGLTLRAASTNTSPPPLVDRSQPSKRAAAQLFRHPIPCRRRPSSGF</sequence>
<proteinExistence type="predicted"/>
<keyword evidence="3" id="KW-1185">Reference proteome</keyword>
<comment type="caution">
    <text evidence="2">The sequence shown here is derived from an EMBL/GenBank/DDBJ whole genome shotgun (WGS) entry which is preliminary data.</text>
</comment>
<feature type="compositionally biased region" description="Basic residues" evidence="1">
    <location>
        <begin position="171"/>
        <end position="181"/>
    </location>
</feature>
<protein>
    <submittedName>
        <fullName evidence="2">Uncharacterized protein</fullName>
    </submittedName>
</protein>
<feature type="region of interest" description="Disordered" evidence="1">
    <location>
        <begin position="124"/>
        <end position="181"/>
    </location>
</feature>
<dbReference type="EMBL" id="JAADJZ010000008">
    <property type="protein sequence ID" value="KAF2872994.1"/>
    <property type="molecule type" value="Genomic_DNA"/>
</dbReference>
<dbReference type="AlphaFoldDB" id="A0A7C8I817"/>
<reference evidence="2 3" key="1">
    <citation type="submission" date="2020-01" db="EMBL/GenBank/DDBJ databases">
        <authorList>
            <consortium name="DOE Joint Genome Institute"/>
            <person name="Haridas S."/>
            <person name="Albert R."/>
            <person name="Binder M."/>
            <person name="Bloem J."/>
            <person name="Labutti K."/>
            <person name="Salamov A."/>
            <person name="Andreopoulos B."/>
            <person name="Baker S.E."/>
            <person name="Barry K."/>
            <person name="Bills G."/>
            <person name="Bluhm B.H."/>
            <person name="Cannon C."/>
            <person name="Castanera R."/>
            <person name="Culley D.E."/>
            <person name="Daum C."/>
            <person name="Ezra D."/>
            <person name="Gonzalez J.B."/>
            <person name="Henrissat B."/>
            <person name="Kuo A."/>
            <person name="Liang C."/>
            <person name="Lipzen A."/>
            <person name="Lutzoni F."/>
            <person name="Magnuson J."/>
            <person name="Mondo S."/>
            <person name="Nolan M."/>
            <person name="Ohm R."/>
            <person name="Pangilinan J."/>
            <person name="Park H.-J.H."/>
            <person name="Ramirez L."/>
            <person name="Alfaro M."/>
            <person name="Sun H."/>
            <person name="Tritt A."/>
            <person name="Yoshinaga Y."/>
            <person name="Zwiers L.-H.L."/>
            <person name="Turgeon B.G."/>
            <person name="Goodwin S.B."/>
            <person name="Spatafora J.W."/>
            <person name="Crous P.W."/>
            <person name="Grigoriev I.V."/>
        </authorList>
    </citation>
    <scope>NUCLEOTIDE SEQUENCE [LARGE SCALE GENOMIC DNA]</scope>
    <source>
        <strain evidence="2 3">CBS 611.86</strain>
    </source>
</reference>
<feature type="region of interest" description="Disordered" evidence="1">
    <location>
        <begin position="74"/>
        <end position="96"/>
    </location>
</feature>
<name>A0A7C8I817_9PLEO</name>
<gene>
    <name evidence="2" type="ORF">BDV95DRAFT_568514</name>
</gene>
<organism evidence="2 3">
    <name type="scientific">Massariosphaeria phaeospora</name>
    <dbReference type="NCBI Taxonomy" id="100035"/>
    <lineage>
        <taxon>Eukaryota</taxon>
        <taxon>Fungi</taxon>
        <taxon>Dikarya</taxon>
        <taxon>Ascomycota</taxon>
        <taxon>Pezizomycotina</taxon>
        <taxon>Dothideomycetes</taxon>
        <taxon>Pleosporomycetidae</taxon>
        <taxon>Pleosporales</taxon>
        <taxon>Pleosporales incertae sedis</taxon>
        <taxon>Massariosphaeria</taxon>
    </lineage>
</organism>